<gene>
    <name evidence="2" type="ORF">Ahu01nite_045950</name>
</gene>
<dbReference type="PANTHER" id="PTHR35400">
    <property type="entry name" value="SLR1083 PROTEIN"/>
    <property type="match status" value="1"/>
</dbReference>
<dbReference type="CDD" id="cd06260">
    <property type="entry name" value="DUF820-like"/>
    <property type="match status" value="1"/>
</dbReference>
<dbReference type="RefSeq" id="WP_203838601.1">
    <property type="nucleotide sequence ID" value="NZ_BAAATV010000002.1"/>
</dbReference>
<dbReference type="EMBL" id="BOMN01000057">
    <property type="protein sequence ID" value="GIE21493.1"/>
    <property type="molecule type" value="Genomic_DNA"/>
</dbReference>
<protein>
    <recommendedName>
        <fullName evidence="1">Putative restriction endonuclease domain-containing protein</fullName>
    </recommendedName>
</protein>
<sequence>MTAALRQLDYLGLADKQVWTVDDLDSLPEDLLYELLDGRLVLSSPTDFHQWVGIRLVVALEENEPDGFYIVTDLSVAVDHDNQPRPDVVVVSNSGVTRVPRLARDVLLAVEILSPSSIDDDCGFKVKRYAAAGIPRYWVIDPLRERMTFTEHILGSDGQYRSGPPRVGRIDLDWPWPVSFDLSRFERRRDWLR</sequence>
<comment type="caution">
    <text evidence="2">The sequence shown here is derived from an EMBL/GenBank/DDBJ whole genome shotgun (WGS) entry which is preliminary data.</text>
</comment>
<dbReference type="Pfam" id="PF05685">
    <property type="entry name" value="Uma2"/>
    <property type="match status" value="1"/>
</dbReference>
<evidence type="ECO:0000259" key="1">
    <source>
        <dbReference type="Pfam" id="PF05685"/>
    </source>
</evidence>
<evidence type="ECO:0000313" key="2">
    <source>
        <dbReference type="EMBL" id="GIE21493.1"/>
    </source>
</evidence>
<dbReference type="Gene3D" id="3.90.1570.10">
    <property type="entry name" value="tt1808, chain A"/>
    <property type="match status" value="1"/>
</dbReference>
<reference evidence="2 3" key="1">
    <citation type="submission" date="2021-01" db="EMBL/GenBank/DDBJ databases">
        <title>Whole genome shotgun sequence of Actinoplanes humidus NBRC 14915.</title>
        <authorList>
            <person name="Komaki H."/>
            <person name="Tamura T."/>
        </authorList>
    </citation>
    <scope>NUCLEOTIDE SEQUENCE [LARGE SCALE GENOMIC DNA]</scope>
    <source>
        <strain evidence="2 3">NBRC 14915</strain>
    </source>
</reference>
<dbReference type="InterPro" id="IPR011335">
    <property type="entry name" value="Restrct_endonuc-II-like"/>
</dbReference>
<dbReference type="InterPro" id="IPR008538">
    <property type="entry name" value="Uma2"/>
</dbReference>
<proteinExistence type="predicted"/>
<dbReference type="SUPFAM" id="SSF52980">
    <property type="entry name" value="Restriction endonuclease-like"/>
    <property type="match status" value="1"/>
</dbReference>
<organism evidence="2 3">
    <name type="scientific">Winogradskya humida</name>
    <dbReference type="NCBI Taxonomy" id="113566"/>
    <lineage>
        <taxon>Bacteria</taxon>
        <taxon>Bacillati</taxon>
        <taxon>Actinomycetota</taxon>
        <taxon>Actinomycetes</taxon>
        <taxon>Micromonosporales</taxon>
        <taxon>Micromonosporaceae</taxon>
        <taxon>Winogradskya</taxon>
    </lineage>
</organism>
<dbReference type="PANTHER" id="PTHR35400:SF3">
    <property type="entry name" value="SLL1072 PROTEIN"/>
    <property type="match status" value="1"/>
</dbReference>
<dbReference type="Proteomes" id="UP000603200">
    <property type="component" value="Unassembled WGS sequence"/>
</dbReference>
<feature type="domain" description="Putative restriction endonuclease" evidence="1">
    <location>
        <begin position="23"/>
        <end position="149"/>
    </location>
</feature>
<keyword evidence="3" id="KW-1185">Reference proteome</keyword>
<dbReference type="InterPro" id="IPR012296">
    <property type="entry name" value="Nuclease_put_TT1808"/>
</dbReference>
<evidence type="ECO:0000313" key="3">
    <source>
        <dbReference type="Proteomes" id="UP000603200"/>
    </source>
</evidence>
<accession>A0ABQ3ZSF5</accession>
<name>A0ABQ3ZSF5_9ACTN</name>